<dbReference type="GO" id="GO:0032224">
    <property type="term" value="P:positive regulation of synaptic transmission, cholinergic"/>
    <property type="evidence" value="ECO:0007669"/>
    <property type="project" value="TreeGrafter"/>
</dbReference>
<keyword evidence="3" id="KW-1185">Reference proteome</keyword>
<dbReference type="STRING" id="407821.A0A087SVB9"/>
<gene>
    <name evidence="2" type="ORF">X975_18022</name>
</gene>
<dbReference type="GO" id="GO:0005886">
    <property type="term" value="C:plasma membrane"/>
    <property type="evidence" value="ECO:0007669"/>
    <property type="project" value="TreeGrafter"/>
</dbReference>
<accession>A0A087SVB9</accession>
<evidence type="ECO:0000313" key="3">
    <source>
        <dbReference type="Proteomes" id="UP000054359"/>
    </source>
</evidence>
<protein>
    <submittedName>
        <fullName evidence="2">Sodium leak channel non-selective protein</fullName>
    </submittedName>
</protein>
<dbReference type="AlphaFoldDB" id="A0A087SVB9"/>
<sequence length="91" mass="10486">LGRKQSVKGDEVLADYGAGETLTQLGIAADVEWVWVRRLLRLCALLSLVSVSLNTTRTFERYEFLFYVTFVCDIMVTVLFTIEMIVKMYIR</sequence>
<evidence type="ECO:0000256" key="1">
    <source>
        <dbReference type="SAM" id="Phobius"/>
    </source>
</evidence>
<name>A0A087SVB9_STEMI</name>
<dbReference type="InterPro" id="IPR028823">
    <property type="entry name" value="NALCN"/>
</dbReference>
<dbReference type="GO" id="GO:0032230">
    <property type="term" value="P:positive regulation of synaptic transmission, GABAergic"/>
    <property type="evidence" value="ECO:0007669"/>
    <property type="project" value="TreeGrafter"/>
</dbReference>
<dbReference type="Proteomes" id="UP000054359">
    <property type="component" value="Unassembled WGS sequence"/>
</dbReference>
<organism evidence="2 3">
    <name type="scientific">Stegodyphus mimosarum</name>
    <name type="common">African social velvet spider</name>
    <dbReference type="NCBI Taxonomy" id="407821"/>
    <lineage>
        <taxon>Eukaryota</taxon>
        <taxon>Metazoa</taxon>
        <taxon>Ecdysozoa</taxon>
        <taxon>Arthropoda</taxon>
        <taxon>Chelicerata</taxon>
        <taxon>Arachnida</taxon>
        <taxon>Araneae</taxon>
        <taxon>Araneomorphae</taxon>
        <taxon>Entelegynae</taxon>
        <taxon>Eresoidea</taxon>
        <taxon>Eresidae</taxon>
        <taxon>Stegodyphus</taxon>
    </lineage>
</organism>
<dbReference type="EMBL" id="KK112136">
    <property type="protein sequence ID" value="KFM56808.1"/>
    <property type="molecule type" value="Genomic_DNA"/>
</dbReference>
<keyword evidence="1" id="KW-1133">Transmembrane helix</keyword>
<keyword evidence="1" id="KW-0812">Transmembrane</keyword>
<feature type="non-terminal residue" evidence="2">
    <location>
        <position position="91"/>
    </location>
</feature>
<feature type="non-terminal residue" evidence="2">
    <location>
        <position position="1"/>
    </location>
</feature>
<keyword evidence="1" id="KW-0472">Membrane</keyword>
<evidence type="ECO:0000313" key="2">
    <source>
        <dbReference type="EMBL" id="KFM56808.1"/>
    </source>
</evidence>
<dbReference type="GO" id="GO:0005261">
    <property type="term" value="F:monoatomic cation channel activity"/>
    <property type="evidence" value="ECO:0007669"/>
    <property type="project" value="InterPro"/>
</dbReference>
<dbReference type="PANTHER" id="PTHR46141">
    <property type="entry name" value="SODIUM LEAK CHANNEL NON-SELECTIVE PROTEIN"/>
    <property type="match status" value="1"/>
</dbReference>
<proteinExistence type="predicted"/>
<dbReference type="PANTHER" id="PTHR46141:SF1">
    <property type="entry name" value="SODIUM LEAK CHANNEL NALCN"/>
    <property type="match status" value="1"/>
</dbReference>
<reference evidence="2 3" key="1">
    <citation type="submission" date="2013-11" db="EMBL/GenBank/DDBJ databases">
        <title>Genome sequencing of Stegodyphus mimosarum.</title>
        <authorList>
            <person name="Bechsgaard J."/>
        </authorList>
    </citation>
    <scope>NUCLEOTIDE SEQUENCE [LARGE SCALE GENOMIC DNA]</scope>
</reference>
<feature type="transmembrane region" description="Helical" evidence="1">
    <location>
        <begin position="65"/>
        <end position="86"/>
    </location>
</feature>
<dbReference type="OrthoDB" id="10069766at2759"/>